<dbReference type="InterPro" id="IPR024337">
    <property type="entry name" value="tRNA_splic_suSen54"/>
</dbReference>
<dbReference type="EMBL" id="UYRR01030997">
    <property type="protein sequence ID" value="VDK42927.1"/>
    <property type="molecule type" value="Genomic_DNA"/>
</dbReference>
<dbReference type="PANTHER" id="PTHR21027">
    <property type="entry name" value="TRNA-SPLICING ENDONUCLEASE SUBUNIT SEN54"/>
    <property type="match status" value="1"/>
</dbReference>
<dbReference type="Proteomes" id="UP000267096">
    <property type="component" value="Unassembled WGS sequence"/>
</dbReference>
<keyword evidence="2" id="KW-1185">Reference proteome</keyword>
<dbReference type="GO" id="GO:0000379">
    <property type="term" value="P:tRNA-type intron splice site recognition and cleavage"/>
    <property type="evidence" value="ECO:0007669"/>
    <property type="project" value="TreeGrafter"/>
</dbReference>
<dbReference type="PANTHER" id="PTHR21027:SF1">
    <property type="entry name" value="TRNA-SPLICING ENDONUCLEASE SUBUNIT SEN54"/>
    <property type="match status" value="1"/>
</dbReference>
<dbReference type="WBParaSite" id="ASIM_0001085201-mRNA-1">
    <property type="protein sequence ID" value="ASIM_0001085201-mRNA-1"/>
    <property type="gene ID" value="ASIM_0001085201"/>
</dbReference>
<accession>A0A0M3JSB4</accession>
<evidence type="ECO:0000313" key="3">
    <source>
        <dbReference type="WBParaSite" id="ASIM_0001085201-mRNA-1"/>
    </source>
</evidence>
<dbReference type="GO" id="GO:0000214">
    <property type="term" value="C:tRNA-intron endonuclease complex"/>
    <property type="evidence" value="ECO:0007669"/>
    <property type="project" value="TreeGrafter"/>
</dbReference>
<reference evidence="1 2" key="2">
    <citation type="submission" date="2018-11" db="EMBL/GenBank/DDBJ databases">
        <authorList>
            <consortium name="Pathogen Informatics"/>
        </authorList>
    </citation>
    <scope>NUCLEOTIDE SEQUENCE [LARGE SCALE GENOMIC DNA]</scope>
</reference>
<organism evidence="3">
    <name type="scientific">Anisakis simplex</name>
    <name type="common">Herring worm</name>
    <dbReference type="NCBI Taxonomy" id="6269"/>
    <lineage>
        <taxon>Eukaryota</taxon>
        <taxon>Metazoa</taxon>
        <taxon>Ecdysozoa</taxon>
        <taxon>Nematoda</taxon>
        <taxon>Chromadorea</taxon>
        <taxon>Rhabditida</taxon>
        <taxon>Spirurina</taxon>
        <taxon>Ascaridomorpha</taxon>
        <taxon>Ascaridoidea</taxon>
        <taxon>Anisakidae</taxon>
        <taxon>Anisakis</taxon>
        <taxon>Anisakis simplex complex</taxon>
    </lineage>
</organism>
<dbReference type="OrthoDB" id="408683at2759"/>
<proteinExistence type="predicted"/>
<sequence length="175" mass="19726">MGLPQSDAHYFYPEEAVWLMECAMGSVVHNGIALSVQQGYRLLESHGITWPQYAVYCYLKCAGYVVLPYKPRYWPRFDAIAKNSSNWVIYRAERAKLLNKNKTVSAPPASPFPNHFNNDAQLKPFLPSSSASLWNANALGIDLDYSVYAGDGSYKHTLAVTPLFLILVVNNWEEC</sequence>
<gene>
    <name evidence="1" type="ORF">ASIM_LOCUS10410</name>
</gene>
<protein>
    <submittedName>
        <fullName evidence="3">tRNA_int_endo domain-containing protein</fullName>
    </submittedName>
</protein>
<dbReference type="AlphaFoldDB" id="A0A0M3JSB4"/>
<reference evidence="3" key="1">
    <citation type="submission" date="2017-02" db="UniProtKB">
        <authorList>
            <consortium name="WormBaseParasite"/>
        </authorList>
    </citation>
    <scope>IDENTIFICATION</scope>
</reference>
<evidence type="ECO:0000313" key="1">
    <source>
        <dbReference type="EMBL" id="VDK42927.1"/>
    </source>
</evidence>
<evidence type="ECO:0000313" key="2">
    <source>
        <dbReference type="Proteomes" id="UP000267096"/>
    </source>
</evidence>
<name>A0A0M3JSB4_ANISI</name>